<dbReference type="EMBL" id="AJYW02000313">
    <property type="protein sequence ID" value="OEE69574.1"/>
    <property type="molecule type" value="Genomic_DNA"/>
</dbReference>
<proteinExistence type="predicted"/>
<dbReference type="Gene3D" id="3.40.50.150">
    <property type="entry name" value="Vaccinia Virus protein VP39"/>
    <property type="match status" value="1"/>
</dbReference>
<evidence type="ECO:0000313" key="1">
    <source>
        <dbReference type="EMBL" id="OEE69574.1"/>
    </source>
</evidence>
<dbReference type="RefSeq" id="WP_017051634.1">
    <property type="nucleotide sequence ID" value="NZ_AJYW02000313.1"/>
</dbReference>
<dbReference type="Proteomes" id="UP000094165">
    <property type="component" value="Unassembled WGS sequence"/>
</dbReference>
<evidence type="ECO:0000313" key="2">
    <source>
        <dbReference type="Proteomes" id="UP000094165"/>
    </source>
</evidence>
<reference evidence="1 2" key="1">
    <citation type="journal article" date="2012" name="Science">
        <title>Ecological populations of bacteria act as socially cohesive units of antibiotic production and resistance.</title>
        <authorList>
            <person name="Cordero O.X."/>
            <person name="Wildschutte H."/>
            <person name="Kirkup B."/>
            <person name="Proehl S."/>
            <person name="Ngo L."/>
            <person name="Hussain F."/>
            <person name="Le Roux F."/>
            <person name="Mincer T."/>
            <person name="Polz M.F."/>
        </authorList>
    </citation>
    <scope>NUCLEOTIDE SEQUENCE [LARGE SCALE GENOMIC DNA]</scope>
    <source>
        <strain evidence="1 2">FF-238</strain>
    </source>
</reference>
<gene>
    <name evidence="1" type="ORF">A130_09830</name>
</gene>
<sequence length="205" mass="22653">MSINTSFYNKNAVQLATKYDSLAFENVHGSWSMYWPCRDAKVLDIGAGSGRDARWFAKQGCSVIAVEPASEFRQLGTSNSSSQIQWLDDSLPALANTRNVCQQYNLILVSAVWMHLNSMEREESLVVLSELLSDNGKLIITLRHGGFDDGRNAYNVSVEQLEKLSIVSRLAVCHVAKGADSLNRTKVSWQTVVLEHASANNDKGS</sequence>
<evidence type="ECO:0008006" key="3">
    <source>
        <dbReference type="Google" id="ProtNLM"/>
    </source>
</evidence>
<accession>A0A1E5CLK1</accession>
<protein>
    <recommendedName>
        <fullName evidence="3">Class I SAM-dependent methyltransferase</fullName>
    </recommendedName>
</protein>
<dbReference type="AlphaFoldDB" id="A0A1E5CLK1"/>
<name>A0A1E5CLK1_9VIBR</name>
<dbReference type="SUPFAM" id="SSF53335">
    <property type="entry name" value="S-adenosyl-L-methionine-dependent methyltransferases"/>
    <property type="match status" value="1"/>
</dbReference>
<dbReference type="InterPro" id="IPR029063">
    <property type="entry name" value="SAM-dependent_MTases_sf"/>
</dbReference>
<keyword evidence="2" id="KW-1185">Reference proteome</keyword>
<comment type="caution">
    <text evidence="1">The sequence shown here is derived from an EMBL/GenBank/DDBJ whole genome shotgun (WGS) entry which is preliminary data.</text>
</comment>
<dbReference type="Pfam" id="PF13489">
    <property type="entry name" value="Methyltransf_23"/>
    <property type="match status" value="1"/>
</dbReference>
<dbReference type="CDD" id="cd02440">
    <property type="entry name" value="AdoMet_MTases"/>
    <property type="match status" value="1"/>
</dbReference>
<organism evidence="1 2">
    <name type="scientific">Vibrio genomosp. F6 str. FF-238</name>
    <dbReference type="NCBI Taxonomy" id="1191298"/>
    <lineage>
        <taxon>Bacteria</taxon>
        <taxon>Pseudomonadati</taxon>
        <taxon>Pseudomonadota</taxon>
        <taxon>Gammaproteobacteria</taxon>
        <taxon>Vibrionales</taxon>
        <taxon>Vibrionaceae</taxon>
        <taxon>Vibrio</taxon>
    </lineage>
</organism>